<dbReference type="Proteomes" id="UP000315751">
    <property type="component" value="Unassembled WGS sequence"/>
</dbReference>
<dbReference type="GO" id="GO:0016810">
    <property type="term" value="F:hydrolase activity, acting on carbon-nitrogen (but not peptide) bonds"/>
    <property type="evidence" value="ECO:0007669"/>
    <property type="project" value="InterPro"/>
</dbReference>
<dbReference type="EMBL" id="VITR01000010">
    <property type="protein sequence ID" value="TWB39625.1"/>
    <property type="molecule type" value="Genomic_DNA"/>
</dbReference>
<keyword evidence="5" id="KW-1185">Reference proteome</keyword>
<gene>
    <name evidence="4" type="ORF">FBZ90_11089</name>
</gene>
<dbReference type="InterPro" id="IPR011059">
    <property type="entry name" value="Metal-dep_hydrolase_composite"/>
</dbReference>
<feature type="chain" id="PRO_5021723963" evidence="2">
    <location>
        <begin position="39"/>
        <end position="718"/>
    </location>
</feature>
<dbReference type="SUPFAM" id="SSF51556">
    <property type="entry name" value="Metallo-dependent hydrolases"/>
    <property type="match status" value="1"/>
</dbReference>
<feature type="signal peptide" evidence="2">
    <location>
        <begin position="1"/>
        <end position="38"/>
    </location>
</feature>
<accession>A0A560H003</accession>
<dbReference type="SUPFAM" id="SSF51338">
    <property type="entry name" value="Composite domain of metallo-dependent hydrolases"/>
    <property type="match status" value="2"/>
</dbReference>
<keyword evidence="2" id="KW-0732">Signal</keyword>
<dbReference type="Gene3D" id="3.20.20.140">
    <property type="entry name" value="Metal-dependent hydrolases"/>
    <property type="match status" value="2"/>
</dbReference>
<dbReference type="InterPro" id="IPR051781">
    <property type="entry name" value="Metallo-dep_Hydrolase"/>
</dbReference>
<reference evidence="4 5" key="1">
    <citation type="submission" date="2019-06" db="EMBL/GenBank/DDBJ databases">
        <title>Genomic Encyclopedia of Type Strains, Phase IV (KMG-V): Genome sequencing to study the core and pangenomes of soil and plant-associated prokaryotes.</title>
        <authorList>
            <person name="Whitman W."/>
        </authorList>
    </citation>
    <scope>NUCLEOTIDE SEQUENCE [LARGE SCALE GENOMIC DNA]</scope>
    <source>
        <strain evidence="4 5">BR 11622</strain>
    </source>
</reference>
<evidence type="ECO:0000259" key="3">
    <source>
        <dbReference type="Pfam" id="PF01979"/>
    </source>
</evidence>
<protein>
    <submittedName>
        <fullName evidence="4">Imidazolonepropionase-like amidohydrolase</fullName>
    </submittedName>
</protein>
<comment type="caution">
    <text evidence="4">The sequence shown here is derived from an EMBL/GenBank/DDBJ whole genome shotgun (WGS) entry which is preliminary data.</text>
</comment>
<feature type="domain" description="Amidohydrolase-related" evidence="3">
    <location>
        <begin position="573"/>
        <end position="666"/>
    </location>
</feature>
<evidence type="ECO:0000313" key="4">
    <source>
        <dbReference type="EMBL" id="TWB39625.1"/>
    </source>
</evidence>
<evidence type="ECO:0000256" key="2">
    <source>
        <dbReference type="SAM" id="SignalP"/>
    </source>
</evidence>
<sequence>MKKRVPPRSSPSRAASGTWKVQAVLLALAMGAAAGAQAAPVIEKLVIIQNGETVGTVTGVTDGASVSVDYYVDDNGRGPKHKETLTIGAGGIPTRWTVAGTSLMGGGVNESFTWEGGQASWISQADKGTVPAAKAPLYVVNDDSPWALGVYARALLKAPGNSLPLLPAGSMRLVKVKATTLGQGKDAVPLTLYRIEGVNLAPDYVLLDKAGRLFATFGGHELTIRQGHEKESHAIQALGTEAERTLARDRQKMLAHRYSQPVRIRNVHVFDPRTGTLGGLSTVIVLRDRITAVLPAEQDGSPVDDQVIVDGQGGTLLPGLHDMHSHTTLNSGLFYLAAGVTETRDMGNDNAFLQDLMPRIEAGELAGPRITPNGFLEGRSPYSARYGIIPETVADAVKAVDWYADRGYFQIKIYNSMTPDWVRPIADEAHKRGMTVTGHVPAFDTPDRCIRDGYSEITHINQLMLGWLLKPEEDTRTPLRLTAMARAADLDLNSAPVQATVNLMEEGHIAHDPTAVILERLMLSRAGATPPGDVDYLDNMPIGYQRYRKRTFVPLKSPADDQAYVKAFAKVLATLKLLHDKGIRLLPGTDDVTGFTVHREMELYTLAGISPAEVLRLSTLSPEEYMGHGDLGTVERGKLADLVLIAGDPTRDIRAVKKPRLVMKGGAIYYPSEIYQSLSIKPFADAPPVTAPKADAGPGDSLGAPGLFGGGHDDDMGD</sequence>
<dbReference type="Gene3D" id="2.30.40.10">
    <property type="entry name" value="Urease, subunit C, domain 1"/>
    <property type="match status" value="2"/>
</dbReference>
<dbReference type="PANTHER" id="PTHR43135:SF3">
    <property type="entry name" value="ALPHA-D-RIBOSE 1-METHYLPHOSPHONATE 5-TRIPHOSPHATE DIPHOSPHATASE"/>
    <property type="match status" value="1"/>
</dbReference>
<dbReference type="AlphaFoldDB" id="A0A560H003"/>
<feature type="region of interest" description="Disordered" evidence="1">
    <location>
        <begin position="689"/>
        <end position="718"/>
    </location>
</feature>
<dbReference type="Pfam" id="PF01979">
    <property type="entry name" value="Amidohydro_1"/>
    <property type="match status" value="1"/>
</dbReference>
<dbReference type="RefSeq" id="WP_246130470.1">
    <property type="nucleotide sequence ID" value="NZ_VITR01000010.1"/>
</dbReference>
<evidence type="ECO:0000256" key="1">
    <source>
        <dbReference type="SAM" id="MobiDB-lite"/>
    </source>
</evidence>
<proteinExistence type="predicted"/>
<dbReference type="PANTHER" id="PTHR43135">
    <property type="entry name" value="ALPHA-D-RIBOSE 1-METHYLPHOSPHONATE 5-TRIPHOSPHATE DIPHOSPHATASE"/>
    <property type="match status" value="1"/>
</dbReference>
<dbReference type="InterPro" id="IPR006680">
    <property type="entry name" value="Amidohydro-rel"/>
</dbReference>
<name>A0A560H003_9PROT</name>
<evidence type="ECO:0000313" key="5">
    <source>
        <dbReference type="Proteomes" id="UP000315751"/>
    </source>
</evidence>
<dbReference type="InterPro" id="IPR032466">
    <property type="entry name" value="Metal_Hydrolase"/>
</dbReference>
<keyword evidence="4" id="KW-0378">Hydrolase</keyword>
<organism evidence="4 5">
    <name type="scientific">Nitrospirillum amazonense</name>
    <dbReference type="NCBI Taxonomy" id="28077"/>
    <lineage>
        <taxon>Bacteria</taxon>
        <taxon>Pseudomonadati</taxon>
        <taxon>Pseudomonadota</taxon>
        <taxon>Alphaproteobacteria</taxon>
        <taxon>Rhodospirillales</taxon>
        <taxon>Azospirillaceae</taxon>
        <taxon>Nitrospirillum</taxon>
    </lineage>
</organism>